<name>A0ACD4NMZ0_9HYPH</name>
<protein>
    <submittedName>
        <fullName evidence="1">Heme-binding protein</fullName>
    </submittedName>
</protein>
<dbReference type="EMBL" id="CP113520">
    <property type="protein sequence ID" value="WAJ28227.1"/>
    <property type="molecule type" value="Genomic_DNA"/>
</dbReference>
<dbReference type="Proteomes" id="UP001163223">
    <property type="component" value="Chromosome"/>
</dbReference>
<proteinExistence type="predicted"/>
<reference evidence="1" key="1">
    <citation type="submission" date="2022-11" db="EMBL/GenBank/DDBJ databases">
        <title>beta-Carotene-producing bacterium, Jeongeuplla avenae sp. nov., alleviates the salt stress of Arabidopsis seedlings.</title>
        <authorList>
            <person name="Jiang L."/>
            <person name="Lee J."/>
        </authorList>
    </citation>
    <scope>NUCLEOTIDE SEQUENCE</scope>
    <source>
        <strain evidence="1">DY_R2A_6</strain>
    </source>
</reference>
<gene>
    <name evidence="1" type="ORF">OXU80_25975</name>
</gene>
<evidence type="ECO:0000313" key="1">
    <source>
        <dbReference type="EMBL" id="WAJ28227.1"/>
    </source>
</evidence>
<sequence length="143" mass="15114">MTGNQSLLTERSIDAQTATRLIEVAEDGAREIGARVSIAVVDHGGHLVAFRRMDGAYPGSIEASIGKARSCAGFRTPLAQFGKMAEHQSWLGNLPGLIPLGGAVPLWTGEPNESDFVGAVSVSGHTEDTEQQLAERAAQAFRV</sequence>
<evidence type="ECO:0000313" key="2">
    <source>
        <dbReference type="Proteomes" id="UP001163223"/>
    </source>
</evidence>
<keyword evidence="2" id="KW-1185">Reference proteome</keyword>
<accession>A0ACD4NMZ0</accession>
<organism evidence="1 2">
    <name type="scientific">Antarcticirhabdus aurantiaca</name>
    <dbReference type="NCBI Taxonomy" id="2606717"/>
    <lineage>
        <taxon>Bacteria</taxon>
        <taxon>Pseudomonadati</taxon>
        <taxon>Pseudomonadota</taxon>
        <taxon>Alphaproteobacteria</taxon>
        <taxon>Hyphomicrobiales</taxon>
        <taxon>Aurantimonadaceae</taxon>
        <taxon>Antarcticirhabdus</taxon>
    </lineage>
</organism>